<gene>
    <name evidence="2" type="ORF">PIB30_044655</name>
</gene>
<feature type="region of interest" description="Disordered" evidence="1">
    <location>
        <begin position="1"/>
        <end position="22"/>
    </location>
</feature>
<dbReference type="EMBL" id="JASCZI010241923">
    <property type="protein sequence ID" value="MED6208398.1"/>
    <property type="molecule type" value="Genomic_DNA"/>
</dbReference>
<proteinExistence type="predicted"/>
<organism evidence="2 3">
    <name type="scientific">Stylosanthes scabra</name>
    <dbReference type="NCBI Taxonomy" id="79078"/>
    <lineage>
        <taxon>Eukaryota</taxon>
        <taxon>Viridiplantae</taxon>
        <taxon>Streptophyta</taxon>
        <taxon>Embryophyta</taxon>
        <taxon>Tracheophyta</taxon>
        <taxon>Spermatophyta</taxon>
        <taxon>Magnoliopsida</taxon>
        <taxon>eudicotyledons</taxon>
        <taxon>Gunneridae</taxon>
        <taxon>Pentapetalae</taxon>
        <taxon>rosids</taxon>
        <taxon>fabids</taxon>
        <taxon>Fabales</taxon>
        <taxon>Fabaceae</taxon>
        <taxon>Papilionoideae</taxon>
        <taxon>50 kb inversion clade</taxon>
        <taxon>dalbergioids sensu lato</taxon>
        <taxon>Dalbergieae</taxon>
        <taxon>Pterocarpus clade</taxon>
        <taxon>Stylosanthes</taxon>
    </lineage>
</organism>
<comment type="caution">
    <text evidence="2">The sequence shown here is derived from an EMBL/GenBank/DDBJ whole genome shotgun (WGS) entry which is preliminary data.</text>
</comment>
<dbReference type="Proteomes" id="UP001341840">
    <property type="component" value="Unassembled WGS sequence"/>
</dbReference>
<evidence type="ECO:0000313" key="3">
    <source>
        <dbReference type="Proteomes" id="UP001341840"/>
    </source>
</evidence>
<reference evidence="2 3" key="1">
    <citation type="journal article" date="2023" name="Plants (Basel)">
        <title>Bridging the Gap: Combining Genomics and Transcriptomics Approaches to Understand Stylosanthes scabra, an Orphan Legume from the Brazilian Caatinga.</title>
        <authorList>
            <person name="Ferreira-Neto J.R.C."/>
            <person name="da Silva M.D."/>
            <person name="Binneck E."/>
            <person name="de Melo N.F."/>
            <person name="da Silva R.H."/>
            <person name="de Melo A.L.T.M."/>
            <person name="Pandolfi V."/>
            <person name="Bustamante F.O."/>
            <person name="Brasileiro-Vidal A.C."/>
            <person name="Benko-Iseppon A.M."/>
        </authorList>
    </citation>
    <scope>NUCLEOTIDE SEQUENCE [LARGE SCALE GENOMIC DNA]</scope>
    <source>
        <tissue evidence="2">Leaves</tissue>
    </source>
</reference>
<name>A0ABU6YHR4_9FABA</name>
<accession>A0ABU6YHR4</accession>
<sequence>DITIEKTSTRKGRSKTFGVTRSSPPTELILNIPGSTISRLLSILLQRDRQGREAAVLDRANEEVPVPLDN</sequence>
<keyword evidence="3" id="KW-1185">Reference proteome</keyword>
<feature type="non-terminal residue" evidence="2">
    <location>
        <position position="1"/>
    </location>
</feature>
<protein>
    <submittedName>
        <fullName evidence="2">Uncharacterized protein</fullName>
    </submittedName>
</protein>
<evidence type="ECO:0000256" key="1">
    <source>
        <dbReference type="SAM" id="MobiDB-lite"/>
    </source>
</evidence>
<evidence type="ECO:0000313" key="2">
    <source>
        <dbReference type="EMBL" id="MED6208398.1"/>
    </source>
</evidence>